<reference evidence="7" key="1">
    <citation type="submission" date="2025-08" db="UniProtKB">
        <authorList>
            <consortium name="RefSeq"/>
        </authorList>
    </citation>
    <scope>IDENTIFICATION</scope>
    <source>
        <strain evidence="7">15112-1751.03</strain>
        <tissue evidence="7">Whole Adult</tissue>
    </source>
</reference>
<keyword evidence="3 5" id="KW-1133">Transmembrane helix</keyword>
<feature type="transmembrane region" description="Helical" evidence="5">
    <location>
        <begin position="130"/>
        <end position="148"/>
    </location>
</feature>
<dbReference type="InterPro" id="IPR006214">
    <property type="entry name" value="Bax_inhibitor_1-related"/>
</dbReference>
<keyword evidence="2 5" id="KW-0812">Transmembrane</keyword>
<evidence type="ECO:0000256" key="2">
    <source>
        <dbReference type="ARBA" id="ARBA00022692"/>
    </source>
</evidence>
<protein>
    <submittedName>
        <fullName evidence="7">Uncharacterized protein LOC117571309</fullName>
    </submittedName>
</protein>
<feature type="transmembrane region" description="Helical" evidence="5">
    <location>
        <begin position="160"/>
        <end position="185"/>
    </location>
</feature>
<feature type="transmembrane region" description="Helical" evidence="5">
    <location>
        <begin position="342"/>
        <end position="359"/>
    </location>
</feature>
<accession>A0A9C6T4A3</accession>
<feature type="transmembrane region" description="Helical" evidence="5">
    <location>
        <begin position="104"/>
        <end position="124"/>
    </location>
</feature>
<evidence type="ECO:0000256" key="3">
    <source>
        <dbReference type="ARBA" id="ARBA00022989"/>
    </source>
</evidence>
<dbReference type="RefSeq" id="XP_051861198.1">
    <property type="nucleotide sequence ID" value="XM_052005238.1"/>
</dbReference>
<dbReference type="PANTHER" id="PTHR23291:SF50">
    <property type="entry name" value="PROTEIN LIFEGUARD 4"/>
    <property type="match status" value="1"/>
</dbReference>
<dbReference type="GeneID" id="117571309"/>
<name>A0A9C6T4A3_DROAB</name>
<feature type="transmembrane region" description="Helical" evidence="5">
    <location>
        <begin position="45"/>
        <end position="67"/>
    </location>
</feature>
<dbReference type="OrthoDB" id="7933078at2759"/>
<dbReference type="GO" id="GO:0016020">
    <property type="term" value="C:membrane"/>
    <property type="evidence" value="ECO:0007669"/>
    <property type="project" value="UniProtKB-SubCell"/>
</dbReference>
<keyword evidence="4 5" id="KW-0472">Membrane</keyword>
<comment type="subcellular location">
    <subcellularLocation>
        <location evidence="1">Membrane</location>
        <topology evidence="1">Multi-pass membrane protein</topology>
    </subcellularLocation>
</comment>
<keyword evidence="6" id="KW-1185">Reference proteome</keyword>
<dbReference type="AlphaFoldDB" id="A0A9C6T4A3"/>
<dbReference type="GO" id="GO:0043066">
    <property type="term" value="P:negative regulation of apoptotic process"/>
    <property type="evidence" value="ECO:0007669"/>
    <property type="project" value="TreeGrafter"/>
</dbReference>
<feature type="transmembrane region" description="Helical" evidence="5">
    <location>
        <begin position="73"/>
        <end position="92"/>
    </location>
</feature>
<evidence type="ECO:0000256" key="4">
    <source>
        <dbReference type="ARBA" id="ARBA00023136"/>
    </source>
</evidence>
<feature type="transmembrane region" description="Helical" evidence="5">
    <location>
        <begin position="236"/>
        <end position="255"/>
    </location>
</feature>
<evidence type="ECO:0000256" key="1">
    <source>
        <dbReference type="ARBA" id="ARBA00004141"/>
    </source>
</evidence>
<dbReference type="Proteomes" id="UP000515160">
    <property type="component" value="Chromosome 3"/>
</dbReference>
<evidence type="ECO:0000313" key="6">
    <source>
        <dbReference type="Proteomes" id="UP000515160"/>
    </source>
</evidence>
<sequence>MGFIEYRTSSDAAIQCELLLDDLHGPTREFDITDVGRRRRFVRCLYGLLMLQIAMIIPCLEICIHYAHILIELPLRLAYFVFIILLYTWLYIYRDWRRRAPFNYLIYLLTSIAMPISTSIHLIYIDQTRWLHAYPLMIIVELLVLVLYTTQQRFKFSHAIGVLIIYSVYGLILLSVYIFFIQGFFRILYFYKVTFEAWYIIYDTRQMLCGDHGYNLQPDEYIYAAANIHADLPKFLWLHAYPLMIIIELIVLVLYTTQQRIKFSHAIGILIILLVYGLIVLLSYFIYVNCFFRMLSFYGVTFEAWYIIYDTHLMLCGVHGYNLQPDEHMYAAGNIHADLPKFLWIIIGHFVLGPVRGFIKALRHSRTNYIC</sequence>
<proteinExistence type="predicted"/>
<dbReference type="PANTHER" id="PTHR23291">
    <property type="entry name" value="BAX INHIBITOR-RELATED"/>
    <property type="match status" value="1"/>
</dbReference>
<evidence type="ECO:0000313" key="7">
    <source>
        <dbReference type="RefSeq" id="XP_051861198.1"/>
    </source>
</evidence>
<evidence type="ECO:0000256" key="5">
    <source>
        <dbReference type="SAM" id="Phobius"/>
    </source>
</evidence>
<organism evidence="6 7">
    <name type="scientific">Drosophila albomicans</name>
    <name type="common">Fruit fly</name>
    <dbReference type="NCBI Taxonomy" id="7291"/>
    <lineage>
        <taxon>Eukaryota</taxon>
        <taxon>Metazoa</taxon>
        <taxon>Ecdysozoa</taxon>
        <taxon>Arthropoda</taxon>
        <taxon>Hexapoda</taxon>
        <taxon>Insecta</taxon>
        <taxon>Pterygota</taxon>
        <taxon>Neoptera</taxon>
        <taxon>Endopterygota</taxon>
        <taxon>Diptera</taxon>
        <taxon>Brachycera</taxon>
        <taxon>Muscomorpha</taxon>
        <taxon>Ephydroidea</taxon>
        <taxon>Drosophilidae</taxon>
        <taxon>Drosophila</taxon>
    </lineage>
</organism>
<feature type="transmembrane region" description="Helical" evidence="5">
    <location>
        <begin position="267"/>
        <end position="287"/>
    </location>
</feature>
<gene>
    <name evidence="7" type="primary">LOC117571309</name>
</gene>